<name>A0A0N4YWN5_NIPBR</name>
<dbReference type="Proteomes" id="UP000271162">
    <property type="component" value="Unassembled WGS sequence"/>
</dbReference>
<dbReference type="WBParaSite" id="NBR_0002165701-mRNA-1">
    <property type="protein sequence ID" value="NBR_0002165701-mRNA-1"/>
    <property type="gene ID" value="NBR_0002165701"/>
</dbReference>
<evidence type="ECO:0000313" key="3">
    <source>
        <dbReference type="WBParaSite" id="NBR_0002165701-mRNA-1"/>
    </source>
</evidence>
<evidence type="ECO:0000313" key="1">
    <source>
        <dbReference type="EMBL" id="VDL85810.1"/>
    </source>
</evidence>
<dbReference type="EMBL" id="UYSL01026660">
    <property type="protein sequence ID" value="VDL85810.1"/>
    <property type="molecule type" value="Genomic_DNA"/>
</dbReference>
<dbReference type="STRING" id="27835.A0A0N4YWN5"/>
<reference evidence="3" key="1">
    <citation type="submission" date="2017-02" db="UniProtKB">
        <authorList>
            <consortium name="WormBaseParasite"/>
        </authorList>
    </citation>
    <scope>IDENTIFICATION</scope>
</reference>
<keyword evidence="2" id="KW-1185">Reference proteome</keyword>
<protein>
    <submittedName>
        <fullName evidence="3">3-ketoacyl-CoA thiolase, mitochondrial (inferred by orthology to a human protein)</fullName>
    </submittedName>
</protein>
<proteinExistence type="predicted"/>
<accession>A0A0N4YWN5</accession>
<sequence>MSQAPFAVRKMRFGSMLGMKCEFEDTLWESLTDPYAKLAMGQTAEKLRAQYKRSDID</sequence>
<reference evidence="1 2" key="2">
    <citation type="submission" date="2018-11" db="EMBL/GenBank/DDBJ databases">
        <authorList>
            <consortium name="Pathogen Informatics"/>
        </authorList>
    </citation>
    <scope>NUCLEOTIDE SEQUENCE [LARGE SCALE GENOMIC DNA]</scope>
</reference>
<organism evidence="3">
    <name type="scientific">Nippostrongylus brasiliensis</name>
    <name type="common">Rat hookworm</name>
    <dbReference type="NCBI Taxonomy" id="27835"/>
    <lineage>
        <taxon>Eukaryota</taxon>
        <taxon>Metazoa</taxon>
        <taxon>Ecdysozoa</taxon>
        <taxon>Nematoda</taxon>
        <taxon>Chromadorea</taxon>
        <taxon>Rhabditida</taxon>
        <taxon>Rhabditina</taxon>
        <taxon>Rhabditomorpha</taxon>
        <taxon>Strongyloidea</taxon>
        <taxon>Heligmosomidae</taxon>
        <taxon>Nippostrongylus</taxon>
    </lineage>
</organism>
<evidence type="ECO:0000313" key="2">
    <source>
        <dbReference type="Proteomes" id="UP000271162"/>
    </source>
</evidence>
<dbReference type="AlphaFoldDB" id="A0A0N4YWN5"/>
<gene>
    <name evidence="1" type="ORF">NBR_LOCUS21658</name>
</gene>